<dbReference type="SUPFAM" id="SSF141868">
    <property type="entry name" value="EAL domain-like"/>
    <property type="match status" value="1"/>
</dbReference>
<dbReference type="Gene3D" id="3.30.450.40">
    <property type="match status" value="1"/>
</dbReference>
<dbReference type="Proteomes" id="UP001597400">
    <property type="component" value="Unassembled WGS sequence"/>
</dbReference>
<accession>A0ABW4TX50</accession>
<dbReference type="SUPFAM" id="SSF55781">
    <property type="entry name" value="GAF domain-like"/>
    <property type="match status" value="1"/>
</dbReference>
<dbReference type="SMART" id="SM00267">
    <property type="entry name" value="GGDEF"/>
    <property type="match status" value="1"/>
</dbReference>
<evidence type="ECO:0000259" key="1">
    <source>
        <dbReference type="PROSITE" id="PS50112"/>
    </source>
</evidence>
<dbReference type="InterPro" id="IPR029787">
    <property type="entry name" value="Nucleotide_cyclase"/>
</dbReference>
<dbReference type="InterPro" id="IPR001633">
    <property type="entry name" value="EAL_dom"/>
</dbReference>
<dbReference type="CDD" id="cd01948">
    <property type="entry name" value="EAL"/>
    <property type="match status" value="1"/>
</dbReference>
<dbReference type="SUPFAM" id="SSF55073">
    <property type="entry name" value="Nucleotide cyclase"/>
    <property type="match status" value="1"/>
</dbReference>
<name>A0ABW4TX50_9SPHN</name>
<dbReference type="NCBIfam" id="TIGR00229">
    <property type="entry name" value="sensory_box"/>
    <property type="match status" value="1"/>
</dbReference>
<dbReference type="Pfam" id="PF00990">
    <property type="entry name" value="GGDEF"/>
    <property type="match status" value="1"/>
</dbReference>
<proteinExistence type="predicted"/>
<sequence>MNSPTTSAALFVRSMDETNRLDCAASYRLEGTPVAPLFDHLAALGAELFDVPVCLVSITGREDQLFIGRFGIDSETMPRALSFCNETLWSDQVQVVPDLSVDDRYRANPFVHGPSALRFYAGTALFGQDGVRIGTVCILDTQAHNDFSENDRALLARLATIAASALDIRRNQLSGSAAQRFVETTTMAVITADHDGHISFWNPAAEALFGHPARDAIGGNLTMIMPERFREAHLHGVSRLAQGGSPTLAGKTVEVQALHRDGHEFPIEMTLSFWKTATGVGFGAHILDISVRRAREARLQHLAHHDELTGLLNRRGFMDRVERALAENGRATVLALDLDTFKEVNDAFGHAVGDSFLQALSLRLSSAIAGDAALGRIGGDEFAVLLHGETGLSHAADVARTILHVLRDPITIAQHQLQVGVSIGIAAAPIHASDVDELMIRADLALFRSKRDGGRAFCVFDNGMGADLAANRAFKIEIGRAAKNGEWELLYQPQVALPDGRLIGTEALLRWRHPERGLLLPGAFLPLLEMHAAAFEVGTWVIDRACAQLADWRARGLCIERVSVNLFAAQIRAGNIETIVRAALARHGLEPSDLELEITETIALRHDGDLEPLRALHAAGVAIAFDDFGTGFASLTTLKRFPLSRLKIDKSFVTDLVTDDHNAAIVEGVIAIGHRLGLRVIAEGIEDGPQERALAALGCDEGQGYLYGRPMTAMDILNRFITRHERRPIRALFPI</sequence>
<dbReference type="Gene3D" id="3.30.70.270">
    <property type="match status" value="1"/>
</dbReference>
<dbReference type="SUPFAM" id="SSF55785">
    <property type="entry name" value="PYP-like sensor domain (PAS domain)"/>
    <property type="match status" value="1"/>
</dbReference>
<evidence type="ECO:0000259" key="2">
    <source>
        <dbReference type="PROSITE" id="PS50883"/>
    </source>
</evidence>
<dbReference type="Pfam" id="PF00563">
    <property type="entry name" value="EAL"/>
    <property type="match status" value="1"/>
</dbReference>
<dbReference type="InterPro" id="IPR043128">
    <property type="entry name" value="Rev_trsase/Diguanyl_cyclase"/>
</dbReference>
<dbReference type="InterPro" id="IPR052155">
    <property type="entry name" value="Biofilm_reg_signaling"/>
</dbReference>
<dbReference type="SMART" id="SM00065">
    <property type="entry name" value="GAF"/>
    <property type="match status" value="1"/>
</dbReference>
<dbReference type="EMBL" id="JBHUGS010000002">
    <property type="protein sequence ID" value="MFD1951284.1"/>
    <property type="molecule type" value="Genomic_DNA"/>
</dbReference>
<dbReference type="Pfam" id="PF00989">
    <property type="entry name" value="PAS"/>
    <property type="match status" value="1"/>
</dbReference>
<gene>
    <name evidence="4" type="ORF">ACFSGX_10970</name>
</gene>
<dbReference type="PANTHER" id="PTHR44757:SF2">
    <property type="entry name" value="BIOFILM ARCHITECTURE MAINTENANCE PROTEIN MBAA"/>
    <property type="match status" value="1"/>
</dbReference>
<dbReference type="InterPro" id="IPR035965">
    <property type="entry name" value="PAS-like_dom_sf"/>
</dbReference>
<feature type="domain" description="PAS" evidence="1">
    <location>
        <begin position="174"/>
        <end position="227"/>
    </location>
</feature>
<dbReference type="CDD" id="cd00130">
    <property type="entry name" value="PAS"/>
    <property type="match status" value="1"/>
</dbReference>
<comment type="caution">
    <text evidence="4">The sequence shown here is derived from an EMBL/GenBank/DDBJ whole genome shotgun (WGS) entry which is preliminary data.</text>
</comment>
<feature type="domain" description="EAL" evidence="2">
    <location>
        <begin position="471"/>
        <end position="724"/>
    </location>
</feature>
<dbReference type="Gene3D" id="3.30.450.20">
    <property type="entry name" value="PAS domain"/>
    <property type="match status" value="1"/>
</dbReference>
<dbReference type="InterPro" id="IPR013767">
    <property type="entry name" value="PAS_fold"/>
</dbReference>
<dbReference type="CDD" id="cd01949">
    <property type="entry name" value="GGDEF"/>
    <property type="match status" value="1"/>
</dbReference>
<evidence type="ECO:0000259" key="3">
    <source>
        <dbReference type="PROSITE" id="PS50887"/>
    </source>
</evidence>
<dbReference type="SMART" id="SM00091">
    <property type="entry name" value="PAS"/>
    <property type="match status" value="1"/>
</dbReference>
<evidence type="ECO:0000313" key="4">
    <source>
        <dbReference type="EMBL" id="MFD1951284.1"/>
    </source>
</evidence>
<dbReference type="RefSeq" id="WP_380929824.1">
    <property type="nucleotide sequence ID" value="NZ_JBHUGS010000002.1"/>
</dbReference>
<dbReference type="PANTHER" id="PTHR44757">
    <property type="entry name" value="DIGUANYLATE CYCLASE DGCP"/>
    <property type="match status" value="1"/>
</dbReference>
<dbReference type="Gene3D" id="3.20.20.450">
    <property type="entry name" value="EAL domain"/>
    <property type="match status" value="1"/>
</dbReference>
<dbReference type="InterPro" id="IPR000014">
    <property type="entry name" value="PAS"/>
</dbReference>
<keyword evidence="5" id="KW-1185">Reference proteome</keyword>
<feature type="domain" description="GGDEF" evidence="3">
    <location>
        <begin position="329"/>
        <end position="462"/>
    </location>
</feature>
<organism evidence="4 5">
    <name type="scientific">Sphingomonas arantia</name>
    <dbReference type="NCBI Taxonomy" id="1460676"/>
    <lineage>
        <taxon>Bacteria</taxon>
        <taxon>Pseudomonadati</taxon>
        <taxon>Pseudomonadota</taxon>
        <taxon>Alphaproteobacteria</taxon>
        <taxon>Sphingomonadales</taxon>
        <taxon>Sphingomonadaceae</taxon>
        <taxon>Sphingomonas</taxon>
    </lineage>
</organism>
<dbReference type="InterPro" id="IPR029016">
    <property type="entry name" value="GAF-like_dom_sf"/>
</dbReference>
<dbReference type="NCBIfam" id="TIGR00254">
    <property type="entry name" value="GGDEF"/>
    <property type="match status" value="1"/>
</dbReference>
<dbReference type="PROSITE" id="PS50112">
    <property type="entry name" value="PAS"/>
    <property type="match status" value="1"/>
</dbReference>
<dbReference type="InterPro" id="IPR000160">
    <property type="entry name" value="GGDEF_dom"/>
</dbReference>
<dbReference type="SMART" id="SM00052">
    <property type="entry name" value="EAL"/>
    <property type="match status" value="1"/>
</dbReference>
<dbReference type="InterPro" id="IPR035919">
    <property type="entry name" value="EAL_sf"/>
</dbReference>
<reference evidence="5" key="1">
    <citation type="journal article" date="2019" name="Int. J. Syst. Evol. Microbiol.">
        <title>The Global Catalogue of Microorganisms (GCM) 10K type strain sequencing project: providing services to taxonomists for standard genome sequencing and annotation.</title>
        <authorList>
            <consortium name="The Broad Institute Genomics Platform"/>
            <consortium name="The Broad Institute Genome Sequencing Center for Infectious Disease"/>
            <person name="Wu L."/>
            <person name="Ma J."/>
        </authorList>
    </citation>
    <scope>NUCLEOTIDE SEQUENCE [LARGE SCALE GENOMIC DNA]</scope>
    <source>
        <strain evidence="5">CGMCC 1.12702</strain>
    </source>
</reference>
<dbReference type="PROSITE" id="PS50887">
    <property type="entry name" value="GGDEF"/>
    <property type="match status" value="1"/>
</dbReference>
<protein>
    <submittedName>
        <fullName evidence="4">EAL domain-containing protein</fullName>
    </submittedName>
</protein>
<evidence type="ECO:0000313" key="5">
    <source>
        <dbReference type="Proteomes" id="UP001597400"/>
    </source>
</evidence>
<dbReference type="PROSITE" id="PS50883">
    <property type="entry name" value="EAL"/>
    <property type="match status" value="1"/>
</dbReference>
<dbReference type="Pfam" id="PF01590">
    <property type="entry name" value="GAF"/>
    <property type="match status" value="1"/>
</dbReference>
<dbReference type="InterPro" id="IPR003018">
    <property type="entry name" value="GAF"/>
</dbReference>